<evidence type="ECO:0000313" key="5">
    <source>
        <dbReference type="Proteomes" id="UP000799438"/>
    </source>
</evidence>
<dbReference type="EMBL" id="ML995487">
    <property type="protein sequence ID" value="KAF2141232.1"/>
    <property type="molecule type" value="Genomic_DNA"/>
</dbReference>
<feature type="chain" id="PRO_5025552744" evidence="3">
    <location>
        <begin position="21"/>
        <end position="325"/>
    </location>
</feature>
<organism evidence="4 5">
    <name type="scientific">Aplosporella prunicola CBS 121167</name>
    <dbReference type="NCBI Taxonomy" id="1176127"/>
    <lineage>
        <taxon>Eukaryota</taxon>
        <taxon>Fungi</taxon>
        <taxon>Dikarya</taxon>
        <taxon>Ascomycota</taxon>
        <taxon>Pezizomycotina</taxon>
        <taxon>Dothideomycetes</taxon>
        <taxon>Dothideomycetes incertae sedis</taxon>
        <taxon>Botryosphaeriales</taxon>
        <taxon>Aplosporellaceae</taxon>
        <taxon>Aplosporella</taxon>
    </lineage>
</organism>
<reference evidence="4" key="1">
    <citation type="journal article" date="2020" name="Stud. Mycol.">
        <title>101 Dothideomycetes genomes: a test case for predicting lifestyles and emergence of pathogens.</title>
        <authorList>
            <person name="Haridas S."/>
            <person name="Albert R."/>
            <person name="Binder M."/>
            <person name="Bloem J."/>
            <person name="Labutti K."/>
            <person name="Salamov A."/>
            <person name="Andreopoulos B."/>
            <person name="Baker S."/>
            <person name="Barry K."/>
            <person name="Bills G."/>
            <person name="Bluhm B."/>
            <person name="Cannon C."/>
            <person name="Castanera R."/>
            <person name="Culley D."/>
            <person name="Daum C."/>
            <person name="Ezra D."/>
            <person name="Gonzalez J."/>
            <person name="Henrissat B."/>
            <person name="Kuo A."/>
            <person name="Liang C."/>
            <person name="Lipzen A."/>
            <person name="Lutzoni F."/>
            <person name="Magnuson J."/>
            <person name="Mondo S."/>
            <person name="Nolan M."/>
            <person name="Ohm R."/>
            <person name="Pangilinan J."/>
            <person name="Park H.-J."/>
            <person name="Ramirez L."/>
            <person name="Alfaro M."/>
            <person name="Sun H."/>
            <person name="Tritt A."/>
            <person name="Yoshinaga Y."/>
            <person name="Zwiers L.-H."/>
            <person name="Turgeon B."/>
            <person name="Goodwin S."/>
            <person name="Spatafora J."/>
            <person name="Crous P."/>
            <person name="Grigoriev I."/>
        </authorList>
    </citation>
    <scope>NUCLEOTIDE SEQUENCE</scope>
    <source>
        <strain evidence="4">CBS 121167</strain>
    </source>
</reference>
<proteinExistence type="predicted"/>
<gene>
    <name evidence="4" type="ORF">K452DRAFT_359032</name>
</gene>
<evidence type="ECO:0000313" key="4">
    <source>
        <dbReference type="EMBL" id="KAF2141232.1"/>
    </source>
</evidence>
<keyword evidence="3" id="KW-0732">Signal</keyword>
<sequence>MLSRVALAVLFATAARVLCASEPPNSTSPTFNLSTPALARPFVSNNVITPVAISGPPAHLLALKHGAIDQDFPACTDLNAHPFCLPTNGSDLYDEKTYYVTWNPENFPYDASINVFLSWYNNTRKVVWSFPRVPNLRGGVAFEAKREWLQGQKSRDLTFYAQEYDFKSDKKPPLYTGATVRLVKNPDMIPVESSNSSNTHLALFVGVPVTLTFVALGVFLLSLRRRRGRRVVGIRGMPIRRNNGYNGSRSRRFQRGGSPRNVSHALREWGFLGDLLHRDPETPTPKTRGYSCAPSVESLLRDTRDEGDAFLKGSESEKPKTSRSM</sequence>
<dbReference type="Pfam" id="PF14610">
    <property type="entry name" value="Psg1"/>
    <property type="match status" value="1"/>
</dbReference>
<feature type="signal peptide" evidence="3">
    <location>
        <begin position="1"/>
        <end position="20"/>
    </location>
</feature>
<protein>
    <submittedName>
        <fullName evidence="4">Uncharacterized protein</fullName>
    </submittedName>
</protein>
<dbReference type="OrthoDB" id="4084551at2759"/>
<keyword evidence="2" id="KW-1133">Transmembrane helix</keyword>
<feature type="region of interest" description="Disordered" evidence="1">
    <location>
        <begin position="280"/>
        <end position="325"/>
    </location>
</feature>
<evidence type="ECO:0000256" key="3">
    <source>
        <dbReference type="SAM" id="SignalP"/>
    </source>
</evidence>
<name>A0A6A6BAF7_9PEZI</name>
<feature type="compositionally biased region" description="Basic and acidic residues" evidence="1">
    <location>
        <begin position="299"/>
        <end position="325"/>
    </location>
</feature>
<evidence type="ECO:0000256" key="2">
    <source>
        <dbReference type="SAM" id="Phobius"/>
    </source>
</evidence>
<dbReference type="AlphaFoldDB" id="A0A6A6BAF7"/>
<dbReference type="GeneID" id="54303745"/>
<keyword evidence="2" id="KW-0472">Membrane</keyword>
<dbReference type="InterPro" id="IPR028000">
    <property type="entry name" value="Pma1"/>
</dbReference>
<evidence type="ECO:0000256" key="1">
    <source>
        <dbReference type="SAM" id="MobiDB-lite"/>
    </source>
</evidence>
<keyword evidence="2" id="KW-0812">Transmembrane</keyword>
<keyword evidence="5" id="KW-1185">Reference proteome</keyword>
<accession>A0A6A6BAF7</accession>
<feature type="transmembrane region" description="Helical" evidence="2">
    <location>
        <begin position="201"/>
        <end position="221"/>
    </location>
</feature>
<dbReference type="Proteomes" id="UP000799438">
    <property type="component" value="Unassembled WGS sequence"/>
</dbReference>
<dbReference type="RefSeq" id="XP_033396945.1">
    <property type="nucleotide sequence ID" value="XM_033546239.1"/>
</dbReference>